<keyword evidence="1" id="KW-0812">Transmembrane</keyword>
<dbReference type="Proteomes" id="UP000004994">
    <property type="component" value="Chromosome 11"/>
</dbReference>
<reference evidence="2" key="2">
    <citation type="submission" date="2019-01" db="UniProtKB">
        <authorList>
            <consortium name="EnsemblPlants"/>
        </authorList>
    </citation>
    <scope>IDENTIFICATION</scope>
    <source>
        <strain evidence="2">cv. Heinz 1706</strain>
    </source>
</reference>
<evidence type="ECO:0000256" key="1">
    <source>
        <dbReference type="SAM" id="Phobius"/>
    </source>
</evidence>
<proteinExistence type="predicted"/>
<evidence type="ECO:0000313" key="2">
    <source>
        <dbReference type="EnsemblPlants" id="Solyc11g020460.1.1.1"/>
    </source>
</evidence>
<keyword evidence="1" id="KW-1133">Transmembrane helix</keyword>
<accession>A0A3Q7ITJ0</accession>
<dbReference type="Gramene" id="Solyc11g020460.1.1">
    <property type="protein sequence ID" value="Solyc11g020460.1.1.1"/>
    <property type="gene ID" value="Solyc11g020460.1"/>
</dbReference>
<keyword evidence="1" id="KW-0472">Membrane</keyword>
<dbReference type="PaxDb" id="4081-Solyc11g020460.1.1"/>
<reference evidence="2" key="1">
    <citation type="journal article" date="2012" name="Nature">
        <title>The tomato genome sequence provides insights into fleshy fruit evolution.</title>
        <authorList>
            <consortium name="Tomato Genome Consortium"/>
        </authorList>
    </citation>
    <scope>NUCLEOTIDE SEQUENCE [LARGE SCALE GENOMIC DNA]</scope>
    <source>
        <strain evidence="2">cv. Heinz 1706</strain>
    </source>
</reference>
<dbReference type="AlphaFoldDB" id="A0A3Q7ITJ0"/>
<dbReference type="EnsemblPlants" id="Solyc11g020460.1.1">
    <property type="protein sequence ID" value="Solyc11g020460.1.1.1"/>
    <property type="gene ID" value="Solyc11g020460.1"/>
</dbReference>
<sequence>MSIFSPRLMNMTLLYCSSILKLSLQSSKCSIPNKITHKNYNIDLFLIDILLNYSVFSPTLFPLLFSVLFLL</sequence>
<name>A0A3Q7ITJ0_SOLLC</name>
<evidence type="ECO:0000313" key="3">
    <source>
        <dbReference type="Proteomes" id="UP000004994"/>
    </source>
</evidence>
<protein>
    <submittedName>
        <fullName evidence="2">Uncharacterized protein</fullName>
    </submittedName>
</protein>
<organism evidence="2">
    <name type="scientific">Solanum lycopersicum</name>
    <name type="common">Tomato</name>
    <name type="synonym">Lycopersicon esculentum</name>
    <dbReference type="NCBI Taxonomy" id="4081"/>
    <lineage>
        <taxon>Eukaryota</taxon>
        <taxon>Viridiplantae</taxon>
        <taxon>Streptophyta</taxon>
        <taxon>Embryophyta</taxon>
        <taxon>Tracheophyta</taxon>
        <taxon>Spermatophyta</taxon>
        <taxon>Magnoliopsida</taxon>
        <taxon>eudicotyledons</taxon>
        <taxon>Gunneridae</taxon>
        <taxon>Pentapetalae</taxon>
        <taxon>asterids</taxon>
        <taxon>lamiids</taxon>
        <taxon>Solanales</taxon>
        <taxon>Solanaceae</taxon>
        <taxon>Solanoideae</taxon>
        <taxon>Solaneae</taxon>
        <taxon>Solanum</taxon>
        <taxon>Solanum subgen. Lycopersicon</taxon>
    </lineage>
</organism>
<dbReference type="InParanoid" id="A0A3Q7ITJ0"/>
<feature type="transmembrane region" description="Helical" evidence="1">
    <location>
        <begin position="49"/>
        <end position="70"/>
    </location>
</feature>
<keyword evidence="3" id="KW-1185">Reference proteome</keyword>